<accession>A0A9P8TG42</accession>
<feature type="repeat" description="PPR" evidence="3">
    <location>
        <begin position="285"/>
        <end position="319"/>
    </location>
</feature>
<evidence type="ECO:0000313" key="4">
    <source>
        <dbReference type="EMBL" id="KAH3677509.1"/>
    </source>
</evidence>
<dbReference type="Gene3D" id="1.25.40.10">
    <property type="entry name" value="Tetratricopeptide repeat domain"/>
    <property type="match status" value="1"/>
</dbReference>
<dbReference type="Pfam" id="PF13812">
    <property type="entry name" value="PPR_3"/>
    <property type="match status" value="1"/>
</dbReference>
<dbReference type="EMBL" id="JAEUBD010000108">
    <property type="protein sequence ID" value="KAH3677509.1"/>
    <property type="molecule type" value="Genomic_DNA"/>
</dbReference>
<proteinExistence type="predicted"/>
<gene>
    <name evidence="4" type="ORF">OGATHE_000984</name>
</gene>
<reference evidence="4" key="2">
    <citation type="submission" date="2021-01" db="EMBL/GenBank/DDBJ databases">
        <authorList>
            <person name="Schikora-Tamarit M.A."/>
        </authorList>
    </citation>
    <scope>NUCLEOTIDE SEQUENCE</scope>
    <source>
        <strain evidence="4">NCAIM Y.01608</strain>
    </source>
</reference>
<dbReference type="Proteomes" id="UP000788993">
    <property type="component" value="Unassembled WGS sequence"/>
</dbReference>
<evidence type="ECO:0000313" key="5">
    <source>
        <dbReference type="Proteomes" id="UP000788993"/>
    </source>
</evidence>
<evidence type="ECO:0000256" key="3">
    <source>
        <dbReference type="PROSITE-ProRule" id="PRU00708"/>
    </source>
</evidence>
<name>A0A9P8TG42_9ASCO</name>
<comment type="subcellular location">
    <subcellularLocation>
        <location evidence="1">Mitochondrion</location>
    </subcellularLocation>
</comment>
<dbReference type="InterPro" id="IPR011990">
    <property type="entry name" value="TPR-like_helical_dom_sf"/>
</dbReference>
<evidence type="ECO:0000256" key="2">
    <source>
        <dbReference type="ARBA" id="ARBA00044527"/>
    </source>
</evidence>
<reference evidence="4" key="1">
    <citation type="journal article" date="2021" name="Open Biol.">
        <title>Shared evolutionary footprints suggest mitochondrial oxidative damage underlies multiple complex I losses in fungi.</title>
        <authorList>
            <person name="Schikora-Tamarit M.A."/>
            <person name="Marcet-Houben M."/>
            <person name="Nosek J."/>
            <person name="Gabaldon T."/>
        </authorList>
    </citation>
    <scope>NUCLEOTIDE SEQUENCE</scope>
    <source>
        <strain evidence="4">NCAIM Y.01608</strain>
    </source>
</reference>
<organism evidence="4 5">
    <name type="scientific">Ogataea polymorpha</name>
    <dbReference type="NCBI Taxonomy" id="460523"/>
    <lineage>
        <taxon>Eukaryota</taxon>
        <taxon>Fungi</taxon>
        <taxon>Dikarya</taxon>
        <taxon>Ascomycota</taxon>
        <taxon>Saccharomycotina</taxon>
        <taxon>Pichiomycetes</taxon>
        <taxon>Pichiales</taxon>
        <taxon>Pichiaceae</taxon>
        <taxon>Ogataea</taxon>
    </lineage>
</organism>
<dbReference type="InterPro" id="IPR002885">
    <property type="entry name" value="PPR_rpt"/>
</dbReference>
<dbReference type="PROSITE" id="PS51375">
    <property type="entry name" value="PPR"/>
    <property type="match status" value="1"/>
</dbReference>
<dbReference type="GO" id="GO:0005739">
    <property type="term" value="C:mitochondrion"/>
    <property type="evidence" value="ECO:0007669"/>
    <property type="project" value="UniProtKB-SubCell"/>
</dbReference>
<protein>
    <recommendedName>
        <fullName evidence="2">Mitochondrial 15S rRNA processing factor CCM1</fullName>
    </recommendedName>
</protein>
<sequence length="582" mass="66877">MLLRCLRRPALFSGVRAVRPYSTKGKLEDDDDLNFDAVDILKKPNPDEDQLPQFQSFDWFKVFNSPPTQPGKLPAPERVKNLQSELLKYTSMESIEKLVPDFLTAFNNSLSEFGDRYLQDAVAEDETLHMISEQEGKETAYYQAVVGLLKGETDIQILNLRLQTPREEVEEGLYSRFVDSLKEDEDKFNINTVLEEYAKFPVPRAKHIQPEHLETFLEHFKLYCLYLSPELVNLVFQDIIDSGMMITQEELVRSLSCTLATSEDFDEDTYRQYKQVFTGSGFELNVEAYNMLLTACVVARNSALFDKILAEMNEAGVQPNRTTFQLMADHCGNLRDTNRLLNLLEMRLVQIPLFLDPNEIATFANALLDCGEQQLAKDMVGVPLLVRDLCIHHNELDVSSYDENSLEDQLHMIPYHSPLDMFDFLTRDQRLFMFYPVIPEWTFDTFAEHAESFKEIQDVVQNVRSNSIGVSIPVATKYMELFYQDRKRLRMDLLTNVTDELLSSTQEKVLYLISNPQMVQLVVNLGHHFVQTGELPNDDVTKRALRQLQTDLDTDAALTTADALDKRLRNVSCLLNYSSESS</sequence>
<keyword evidence="5" id="KW-1185">Reference proteome</keyword>
<comment type="caution">
    <text evidence="4">The sequence shown here is derived from an EMBL/GenBank/DDBJ whole genome shotgun (WGS) entry which is preliminary data.</text>
</comment>
<evidence type="ECO:0000256" key="1">
    <source>
        <dbReference type="ARBA" id="ARBA00004173"/>
    </source>
</evidence>
<dbReference type="AlphaFoldDB" id="A0A9P8TG42"/>